<accession>A0A554NG45</accession>
<evidence type="ECO:0000313" key="3">
    <source>
        <dbReference type="Proteomes" id="UP000319894"/>
    </source>
</evidence>
<name>A0A554NG45_9EURY</name>
<dbReference type="InterPro" id="IPR005137">
    <property type="entry name" value="BtpA"/>
</dbReference>
<dbReference type="Pfam" id="PF03437">
    <property type="entry name" value="BtpA"/>
    <property type="match status" value="1"/>
</dbReference>
<dbReference type="GO" id="GO:0016853">
    <property type="term" value="F:isomerase activity"/>
    <property type="evidence" value="ECO:0007669"/>
    <property type="project" value="UniProtKB-KW"/>
</dbReference>
<dbReference type="PIRSF" id="PIRSF005956">
    <property type="entry name" value="BtpA"/>
    <property type="match status" value="1"/>
</dbReference>
<keyword evidence="2" id="KW-0413">Isomerase</keyword>
<evidence type="ECO:0000256" key="1">
    <source>
        <dbReference type="ARBA" id="ARBA00006007"/>
    </source>
</evidence>
<reference evidence="2 3" key="1">
    <citation type="submission" date="2018-06" db="EMBL/GenBank/DDBJ databases">
        <title>Natronomonas sp. F16-60 a new haloarchaeon isolated from a solar saltern of Isla Cristina, Huelva, Spain.</title>
        <authorList>
            <person name="Duran-Viseras A."/>
            <person name="Sanchez-Porro C."/>
            <person name="Ventosa A."/>
        </authorList>
    </citation>
    <scope>NUCLEOTIDE SEQUENCE [LARGE SCALE GENOMIC DNA]</scope>
    <source>
        <strain evidence="2 3">F16-60</strain>
    </source>
</reference>
<dbReference type="Gene3D" id="3.20.20.70">
    <property type="entry name" value="Aldolase class I"/>
    <property type="match status" value="1"/>
</dbReference>
<dbReference type="EMBL" id="QMDX01000001">
    <property type="protein sequence ID" value="TSD16275.1"/>
    <property type="molecule type" value="Genomic_DNA"/>
</dbReference>
<comment type="similarity">
    <text evidence="1">Belongs to the BtpA family.</text>
</comment>
<dbReference type="InParanoid" id="A0A554NG45"/>
<proteinExistence type="inferred from homology"/>
<dbReference type="InterPro" id="IPR013785">
    <property type="entry name" value="Aldolase_TIM"/>
</dbReference>
<organism evidence="2 3">
    <name type="scientific">Haloglomus irregulare</name>
    <dbReference type="NCBI Taxonomy" id="2234134"/>
    <lineage>
        <taxon>Archaea</taxon>
        <taxon>Methanobacteriati</taxon>
        <taxon>Methanobacteriota</taxon>
        <taxon>Stenosarchaea group</taxon>
        <taxon>Halobacteria</taxon>
        <taxon>Halobacteriales</taxon>
        <taxon>Natronomonadaceae</taxon>
        <taxon>Haloglomus</taxon>
    </lineage>
</organism>
<dbReference type="PANTHER" id="PTHR21381">
    <property type="entry name" value="ZGC:162297"/>
    <property type="match status" value="1"/>
</dbReference>
<dbReference type="SUPFAM" id="SSF51366">
    <property type="entry name" value="Ribulose-phoshate binding barrel"/>
    <property type="match status" value="1"/>
</dbReference>
<dbReference type="RefSeq" id="WP_144260197.1">
    <property type="nucleotide sequence ID" value="NZ_QMDX01000001.1"/>
</dbReference>
<dbReference type="PANTHER" id="PTHR21381:SF3">
    <property type="entry name" value="SGC REGION PROTEIN SGCQ-RELATED"/>
    <property type="match status" value="1"/>
</dbReference>
<gene>
    <name evidence="2" type="ORF">DP107_00620</name>
</gene>
<dbReference type="InterPro" id="IPR011060">
    <property type="entry name" value="RibuloseP-bd_barrel"/>
</dbReference>
<dbReference type="NCBIfam" id="TIGR00259">
    <property type="entry name" value="thylakoid_BtpA"/>
    <property type="match status" value="1"/>
</dbReference>
<evidence type="ECO:0000313" key="2">
    <source>
        <dbReference type="EMBL" id="TSD16275.1"/>
    </source>
</evidence>
<protein>
    <submittedName>
        <fullName evidence="2">Phosphorybosylanthranilate isomerase</fullName>
    </submittedName>
</protein>
<dbReference type="AlphaFoldDB" id="A0A554NG45"/>
<keyword evidence="3" id="KW-1185">Reference proteome</keyword>
<dbReference type="Proteomes" id="UP000319894">
    <property type="component" value="Unassembled WGS sequence"/>
</dbReference>
<dbReference type="OrthoDB" id="38543at2157"/>
<comment type="caution">
    <text evidence="2">The sequence shown here is derived from an EMBL/GenBank/DDBJ whole genome shotgun (WGS) entry which is preliminary data.</text>
</comment>
<sequence length="267" mass="27204">MDTTDTAGMPELVGMVHLPALPGAPGFDGDREALRERAVADAEALVGEGMDAVLVENFGDAPFHPDAVPRHIVAAMTTLVDAVGRAVDVPVGVNVLRSDGPGAMAVAAAAGASFVRVNVHAGARLTDQGVVEGRANETLRLRDRLDAPDVRVLADVGVKHSAALAERPLPAVARETVKRGGADGVVVSGPATGEPVDRERLETVGAVATETGVPLVVGSGVTPDSVATVLGIADAVIVGTALKRNGDPTAPVERERVAELVSAARRD</sequence>